<reference evidence="10 11" key="1">
    <citation type="submission" date="2024-02" db="EMBL/GenBank/DDBJ databases">
        <authorList>
            <person name="Chen Y."/>
            <person name="Shah S."/>
            <person name="Dougan E. K."/>
            <person name="Thang M."/>
            <person name="Chan C."/>
        </authorList>
    </citation>
    <scope>NUCLEOTIDE SEQUENCE [LARGE SCALE GENOMIC DNA]</scope>
</reference>
<feature type="chain" id="PRO_5045236218" evidence="7">
    <location>
        <begin position="19"/>
        <end position="1119"/>
    </location>
</feature>
<evidence type="ECO:0000313" key="11">
    <source>
        <dbReference type="Proteomes" id="UP001642464"/>
    </source>
</evidence>
<evidence type="ECO:0000256" key="4">
    <source>
        <dbReference type="ARBA" id="ARBA00022989"/>
    </source>
</evidence>
<sequence length="1119" mass="120441">MIPQVLIALLLNVDALDAIVSIPYLNLQAESEALLKAFTNDGIVLVSGVPGYAAARRDALTAMHSCFDHPKGHTLKERELADGSQRRTAAAETNGHTLGPLQVGCAEFEQKADVLRTVVHMTLMEVTRLWGLAGNHENNVVLRHEAGHPYMSLSEAVSNARHLEHFHMYTSSVQQKGDGHASLELHTDAGLLLAFASPLYENSESSSQSQTRESPNPPSGLLIQREALEAVELPADAIAFVVGEASSWLPWPSRPLPHELRLPMGKRAWYGDAVKTADFDPTLAQQKTFGKWWRDATVAVTTAAGVGCGSAVATDQTHMCPEGQKYCWMQCMTLPPACTEATATCVHPDGTPWTNQTEMCPTCTLTCPSFAGWDFCDESAASDMIMQGFVTYGFTGSKTKPCVILFFSSWVLNTRWKFWVGTLGVFALGAFIEWVATLAVHPVNSRLSRFLQAALYCFRMSLAYLVMLAAMTFCVEIFSAAVLGLGFGHAFFGHQRKGTMSGPSLCCSHGSEVRRRSRDIRVTPCLQADTCIILRVHGMTCGSCTQTVSRALEGVNGVASTSVTLGRGPGGVIGPETTGLAEVWVNAGFPGVEAAVAAVEEVPWLGGLDLLHRLALGGCALGASASRLALFLQRSLPPLRVVNLRRNEIPSAACGLLTDAAVESATLQEFSLAANEATPEMLRRLEKALAKKMFIASVSSDGLLCDLRNRSFTTAGIQSITELREFSSLRSLDLCGNALTDEAAEVLLSGLGASIEEVLLSIDSPGARRLRGRAAWGALCGAWERCPATTAKAAGHRGLGDEGTMELASLMERKSRLMASPLQWSSLGLQHNAICSSGAVAFAGALPHCPQLRELLLYSNCIGPEGAAAICHALPASLTALDLGSNHLQNAGAKEAARGLAGHPQLRELHLDYNELDDDCGDALMSAVKEMPRLRSLWLQGNQLCTKKLLQVLEERPPLEAEEEPEAQTPIINAPLLPLESLKSENFAERCAHLAFERYFASCGAHALSARGQVVLAAILAYDLTNDANLWIVSLGVGTKFMPADAVRADVRHERVRDSHAEVLARRGLKRYLFKEVHSLLLGDASQAKLLKAVDTVGSAVPFKMREGVTLHLYVSTAP</sequence>
<evidence type="ECO:0000259" key="9">
    <source>
        <dbReference type="PROSITE" id="PS50846"/>
    </source>
</evidence>
<dbReference type="InterPro" id="IPR006121">
    <property type="entry name" value="HMA_dom"/>
</dbReference>
<dbReference type="InterPro" id="IPR002466">
    <property type="entry name" value="A_deamin"/>
</dbReference>
<feature type="domain" description="A to I editase" evidence="8">
    <location>
        <begin position="1034"/>
        <end position="1119"/>
    </location>
</feature>
<dbReference type="EMBL" id="CAXAMM010002581">
    <property type="protein sequence ID" value="CAK8996700.1"/>
    <property type="molecule type" value="Genomic_DNA"/>
</dbReference>
<dbReference type="Pfam" id="PF04145">
    <property type="entry name" value="Ctr"/>
    <property type="match status" value="1"/>
</dbReference>
<dbReference type="Pfam" id="PF00403">
    <property type="entry name" value="HMA"/>
    <property type="match status" value="1"/>
</dbReference>
<gene>
    <name evidence="10" type="ORF">SCF082_LOCUS4914</name>
</gene>
<feature type="domain" description="HMA" evidence="9">
    <location>
        <begin position="530"/>
        <end position="592"/>
    </location>
</feature>
<dbReference type="InterPro" id="IPR017969">
    <property type="entry name" value="Heavy-metal-associated_CS"/>
</dbReference>
<dbReference type="PANTHER" id="PTHR40855:SF1">
    <property type="entry name" value="CLAVAMINATE SYNTHASE-LIKE PROTEIN"/>
    <property type="match status" value="1"/>
</dbReference>
<dbReference type="SUPFAM" id="SSF52047">
    <property type="entry name" value="RNI-like"/>
    <property type="match status" value="1"/>
</dbReference>
<keyword evidence="5 6" id="KW-0472">Membrane</keyword>
<dbReference type="InterPro" id="IPR001611">
    <property type="entry name" value="Leu-rich_rpt"/>
</dbReference>
<comment type="subcellular location">
    <subcellularLocation>
        <location evidence="1">Membrane</location>
    </subcellularLocation>
</comment>
<dbReference type="PROSITE" id="PS50141">
    <property type="entry name" value="A_DEAMIN_EDITASE"/>
    <property type="match status" value="1"/>
</dbReference>
<dbReference type="PROSITE" id="PS01047">
    <property type="entry name" value="HMA_1"/>
    <property type="match status" value="1"/>
</dbReference>
<dbReference type="InterPro" id="IPR007274">
    <property type="entry name" value="Cop_transporter"/>
</dbReference>
<evidence type="ECO:0000256" key="1">
    <source>
        <dbReference type="ARBA" id="ARBA00004370"/>
    </source>
</evidence>
<comment type="caution">
    <text evidence="10">The sequence shown here is derived from an EMBL/GenBank/DDBJ whole genome shotgun (WGS) entry which is preliminary data.</text>
</comment>
<feature type="signal peptide" evidence="7">
    <location>
        <begin position="1"/>
        <end position="18"/>
    </location>
</feature>
<dbReference type="SUPFAM" id="SSF55008">
    <property type="entry name" value="HMA, heavy metal-associated domain"/>
    <property type="match status" value="1"/>
</dbReference>
<evidence type="ECO:0000259" key="8">
    <source>
        <dbReference type="PROSITE" id="PS50141"/>
    </source>
</evidence>
<evidence type="ECO:0000256" key="7">
    <source>
        <dbReference type="SAM" id="SignalP"/>
    </source>
</evidence>
<organism evidence="10 11">
    <name type="scientific">Durusdinium trenchii</name>
    <dbReference type="NCBI Taxonomy" id="1381693"/>
    <lineage>
        <taxon>Eukaryota</taxon>
        <taxon>Sar</taxon>
        <taxon>Alveolata</taxon>
        <taxon>Dinophyceae</taxon>
        <taxon>Suessiales</taxon>
        <taxon>Symbiodiniaceae</taxon>
        <taxon>Durusdinium</taxon>
    </lineage>
</organism>
<evidence type="ECO:0000256" key="3">
    <source>
        <dbReference type="ARBA" id="ARBA00022723"/>
    </source>
</evidence>
<proteinExistence type="predicted"/>
<dbReference type="PROSITE" id="PS50846">
    <property type="entry name" value="HMA_2"/>
    <property type="match status" value="1"/>
</dbReference>
<evidence type="ECO:0000256" key="2">
    <source>
        <dbReference type="ARBA" id="ARBA00022692"/>
    </source>
</evidence>
<evidence type="ECO:0000256" key="6">
    <source>
        <dbReference type="SAM" id="Phobius"/>
    </source>
</evidence>
<dbReference type="InterPro" id="IPR032675">
    <property type="entry name" value="LRR_dom_sf"/>
</dbReference>
<dbReference type="Pfam" id="PF02137">
    <property type="entry name" value="A_deamin"/>
    <property type="match status" value="1"/>
</dbReference>
<dbReference type="CDD" id="cd00371">
    <property type="entry name" value="HMA"/>
    <property type="match status" value="1"/>
</dbReference>
<dbReference type="Gene3D" id="3.80.10.10">
    <property type="entry name" value="Ribonuclease Inhibitor"/>
    <property type="match status" value="3"/>
</dbReference>
<keyword evidence="11" id="KW-1185">Reference proteome</keyword>
<evidence type="ECO:0000256" key="5">
    <source>
        <dbReference type="ARBA" id="ARBA00023136"/>
    </source>
</evidence>
<dbReference type="Pfam" id="PF13516">
    <property type="entry name" value="LRR_6"/>
    <property type="match status" value="3"/>
</dbReference>
<dbReference type="SMART" id="SM00368">
    <property type="entry name" value="LRR_RI"/>
    <property type="match status" value="8"/>
</dbReference>
<dbReference type="PANTHER" id="PTHR40855">
    <property type="entry name" value="DIOX_N DOMAIN-CONTAINING PROTEIN"/>
    <property type="match status" value="1"/>
</dbReference>
<feature type="transmembrane region" description="Helical" evidence="6">
    <location>
        <begin position="462"/>
        <end position="487"/>
    </location>
</feature>
<dbReference type="Proteomes" id="UP001642464">
    <property type="component" value="Unassembled WGS sequence"/>
</dbReference>
<dbReference type="Gene3D" id="3.30.70.100">
    <property type="match status" value="1"/>
</dbReference>
<keyword evidence="3" id="KW-0479">Metal-binding</keyword>
<evidence type="ECO:0000313" key="10">
    <source>
        <dbReference type="EMBL" id="CAK8996700.1"/>
    </source>
</evidence>
<keyword evidence="7" id="KW-0732">Signal</keyword>
<keyword evidence="4 6" id="KW-1133">Transmembrane helix</keyword>
<name>A0ABP0I286_9DINO</name>
<keyword evidence="2 6" id="KW-0812">Transmembrane</keyword>
<accession>A0ABP0I286</accession>
<feature type="transmembrane region" description="Helical" evidence="6">
    <location>
        <begin position="418"/>
        <end position="441"/>
    </location>
</feature>
<dbReference type="InterPro" id="IPR036163">
    <property type="entry name" value="HMA_dom_sf"/>
</dbReference>
<protein>
    <submittedName>
        <fullName evidence="10">LRR and CARD domains-containing protein 3 (Nucleotide-binding oligomerization domain protein 3</fullName>
    </submittedName>
</protein>